<sequence length="183" mass="20017">MTLTGPRIPHPDSRRNVMKTDFLHGEQNAAPIDIPAIGLRLQVRIDSKATGASATLLETTDQPGFGPPQHRHEIETEVFHVVQGRYLFDVDGKQTVVSAGETIVAKQGTTHRFINIDDQPSRMLVLVTPGWDATRFFSELGDVMANGSPDPAVLKAFGDEWRIEFVGPPLTRPVELAPDALSA</sequence>
<dbReference type="InterPro" id="IPR053146">
    <property type="entry name" value="QDO-like"/>
</dbReference>
<comment type="caution">
    <text evidence="2">The sequence shown here is derived from an EMBL/GenBank/DDBJ whole genome shotgun (WGS) entry which is preliminary data.</text>
</comment>
<dbReference type="Gene3D" id="2.60.120.10">
    <property type="entry name" value="Jelly Rolls"/>
    <property type="match status" value="1"/>
</dbReference>
<evidence type="ECO:0000313" key="2">
    <source>
        <dbReference type="EMBL" id="GJH27404.1"/>
    </source>
</evidence>
<dbReference type="InterPro" id="IPR014710">
    <property type="entry name" value="RmlC-like_jellyroll"/>
</dbReference>
<feature type="domain" description="Cupin type-2" evidence="1">
    <location>
        <begin position="60"/>
        <end position="126"/>
    </location>
</feature>
<dbReference type="PANTHER" id="PTHR36440:SF1">
    <property type="entry name" value="PUTATIVE (AFU_ORTHOLOGUE AFUA_8G07350)-RELATED"/>
    <property type="match status" value="1"/>
</dbReference>
<accession>A0AA37MTF2</accession>
<gene>
    <name evidence="2" type="ORF">CBA19CS42_22830</name>
</gene>
<dbReference type="RefSeq" id="WP_238214083.1">
    <property type="nucleotide sequence ID" value="NZ_BPUS01000010.1"/>
</dbReference>
<dbReference type="InterPro" id="IPR013096">
    <property type="entry name" value="Cupin_2"/>
</dbReference>
<dbReference type="InterPro" id="IPR011051">
    <property type="entry name" value="RmlC_Cupin_sf"/>
</dbReference>
<evidence type="ECO:0000259" key="1">
    <source>
        <dbReference type="Pfam" id="PF07883"/>
    </source>
</evidence>
<proteinExistence type="predicted"/>
<protein>
    <submittedName>
        <fullName evidence="2">Cupin domain-containing protein</fullName>
    </submittedName>
</protein>
<dbReference type="EMBL" id="BPUS01000010">
    <property type="protein sequence ID" value="GJH27404.1"/>
    <property type="molecule type" value="Genomic_DNA"/>
</dbReference>
<evidence type="ECO:0000313" key="3">
    <source>
        <dbReference type="Proteomes" id="UP001055111"/>
    </source>
</evidence>
<dbReference type="Pfam" id="PF07883">
    <property type="entry name" value="Cupin_2"/>
    <property type="match status" value="1"/>
</dbReference>
<dbReference type="Proteomes" id="UP001055111">
    <property type="component" value="Unassembled WGS sequence"/>
</dbReference>
<organism evidence="2 3">
    <name type="scientific">Caballeronia novacaledonica</name>
    <dbReference type="NCBI Taxonomy" id="1544861"/>
    <lineage>
        <taxon>Bacteria</taxon>
        <taxon>Pseudomonadati</taxon>
        <taxon>Pseudomonadota</taxon>
        <taxon>Betaproteobacteria</taxon>
        <taxon>Burkholderiales</taxon>
        <taxon>Burkholderiaceae</taxon>
        <taxon>Caballeronia</taxon>
    </lineage>
</organism>
<dbReference type="AlphaFoldDB" id="A0AA37MTF2"/>
<dbReference type="SUPFAM" id="SSF51182">
    <property type="entry name" value="RmlC-like cupins"/>
    <property type="match status" value="1"/>
</dbReference>
<name>A0AA37MTF2_9BURK</name>
<dbReference type="PANTHER" id="PTHR36440">
    <property type="entry name" value="PUTATIVE (AFU_ORTHOLOGUE AFUA_8G07350)-RELATED"/>
    <property type="match status" value="1"/>
</dbReference>
<reference evidence="2" key="1">
    <citation type="submission" date="2022-09" db="EMBL/GenBank/DDBJ databases">
        <title>Isolation and characterization of 3-chlorobenzoate degrading bacteria from soils in Shizuoka.</title>
        <authorList>
            <person name="Ifat A."/>
            <person name="Ogawa N."/>
            <person name="Kimbara K."/>
            <person name="Moriuchi R."/>
            <person name="Dohra H."/>
            <person name="Shintani M."/>
        </authorList>
    </citation>
    <scope>NUCLEOTIDE SEQUENCE</scope>
    <source>
        <strain evidence="2">19CS4-2</strain>
    </source>
</reference>